<sequence length="271" mass="31003">MADFFEDTSANVEWHIGSYRILNGIGKGSFGEVRLARHIMTSTEVAVKIVNYEDYADVAEEIYSLQELNHPNITTLFEVINTHQQVYMFMEYAPEGTLHEYIRKCGPFSEKKARAPFRQILSAVHYCHQKNIVHRDIKPENILLDMGLNIKLADFGLSEVFMEEKLTTVCGTNPYMAPELFRLEPYEGPKVDVWSVGIVLYKMLTGVLPFVGKNLEELTEYILSGVFFIPYSLSVPCHKLLQKMINIDAGRRPTLGIIMQDRWVNTGSQRS</sequence>
<accession>A0AA40HS77</accession>
<dbReference type="Gene3D" id="1.10.510.10">
    <property type="entry name" value="Transferase(Phosphotransferase) domain 1"/>
    <property type="match status" value="1"/>
</dbReference>
<dbReference type="FunFam" id="1.10.510.10:FF:000002">
    <property type="entry name" value="Non-specific serine/threonine protein kinase"/>
    <property type="match status" value="1"/>
</dbReference>
<comment type="catalytic activity">
    <reaction evidence="9">
        <text>L-seryl-[protein] + ATP = O-phospho-L-seryl-[protein] + ADP + H(+)</text>
        <dbReference type="Rhea" id="RHEA:17989"/>
        <dbReference type="Rhea" id="RHEA-COMP:9863"/>
        <dbReference type="Rhea" id="RHEA-COMP:11604"/>
        <dbReference type="ChEBI" id="CHEBI:15378"/>
        <dbReference type="ChEBI" id="CHEBI:29999"/>
        <dbReference type="ChEBI" id="CHEBI:30616"/>
        <dbReference type="ChEBI" id="CHEBI:83421"/>
        <dbReference type="ChEBI" id="CHEBI:456216"/>
        <dbReference type="EC" id="2.7.11.1"/>
    </reaction>
</comment>
<evidence type="ECO:0000256" key="9">
    <source>
        <dbReference type="ARBA" id="ARBA00048679"/>
    </source>
</evidence>
<dbReference type="EMBL" id="JAULJE010000013">
    <property type="protein sequence ID" value="KAK1336307.1"/>
    <property type="molecule type" value="Genomic_DNA"/>
</dbReference>
<proteinExistence type="inferred from homology"/>
<dbReference type="PANTHER" id="PTHR24346:SF82">
    <property type="entry name" value="KP78A-RELATED"/>
    <property type="match status" value="1"/>
</dbReference>
<dbReference type="AlphaFoldDB" id="A0AA40HS77"/>
<gene>
    <name evidence="13" type="ORF">QTO34_004112</name>
</gene>
<dbReference type="PIRSF" id="PIRSF000654">
    <property type="entry name" value="Integrin-linked_kinase"/>
    <property type="match status" value="1"/>
</dbReference>
<evidence type="ECO:0000256" key="7">
    <source>
        <dbReference type="ARBA" id="ARBA00038181"/>
    </source>
</evidence>
<comment type="similarity">
    <text evidence="7">Belongs to the protein kinase superfamily. CAMK Ser/Thr protein kinase family. Smok subfamily.</text>
</comment>
<dbReference type="CDD" id="cd14003">
    <property type="entry name" value="STKc_AMPK-like"/>
    <property type="match status" value="1"/>
</dbReference>
<evidence type="ECO:0000259" key="12">
    <source>
        <dbReference type="PROSITE" id="PS50011"/>
    </source>
</evidence>
<comment type="caution">
    <text evidence="13">The sequence shown here is derived from an EMBL/GenBank/DDBJ whole genome shotgun (WGS) entry which is preliminary data.</text>
</comment>
<evidence type="ECO:0000256" key="8">
    <source>
        <dbReference type="ARBA" id="ARBA00047899"/>
    </source>
</evidence>
<dbReference type="GO" id="GO:0035556">
    <property type="term" value="P:intracellular signal transduction"/>
    <property type="evidence" value="ECO:0007669"/>
    <property type="project" value="TreeGrafter"/>
</dbReference>
<keyword evidence="6 10" id="KW-0067">ATP-binding</keyword>
<dbReference type="Proteomes" id="UP001177744">
    <property type="component" value="Unassembled WGS sequence"/>
</dbReference>
<evidence type="ECO:0000256" key="2">
    <source>
        <dbReference type="ARBA" id="ARBA00022527"/>
    </source>
</evidence>
<organism evidence="13 14">
    <name type="scientific">Cnephaeus nilssonii</name>
    <name type="common">Northern bat</name>
    <name type="synonym">Eptesicus nilssonii</name>
    <dbReference type="NCBI Taxonomy" id="3371016"/>
    <lineage>
        <taxon>Eukaryota</taxon>
        <taxon>Metazoa</taxon>
        <taxon>Chordata</taxon>
        <taxon>Craniata</taxon>
        <taxon>Vertebrata</taxon>
        <taxon>Euteleostomi</taxon>
        <taxon>Mammalia</taxon>
        <taxon>Eutheria</taxon>
        <taxon>Laurasiatheria</taxon>
        <taxon>Chiroptera</taxon>
        <taxon>Yangochiroptera</taxon>
        <taxon>Vespertilionidae</taxon>
        <taxon>Cnephaeus</taxon>
    </lineage>
</organism>
<dbReference type="EC" id="2.7.11.1" evidence="1"/>
<keyword evidence="4 10" id="KW-0547">Nucleotide-binding</keyword>
<dbReference type="Pfam" id="PF00069">
    <property type="entry name" value="Pkinase"/>
    <property type="match status" value="1"/>
</dbReference>
<evidence type="ECO:0000256" key="1">
    <source>
        <dbReference type="ARBA" id="ARBA00012513"/>
    </source>
</evidence>
<dbReference type="InterPro" id="IPR008271">
    <property type="entry name" value="Ser/Thr_kinase_AS"/>
</dbReference>
<dbReference type="GO" id="GO:0005737">
    <property type="term" value="C:cytoplasm"/>
    <property type="evidence" value="ECO:0007669"/>
    <property type="project" value="TreeGrafter"/>
</dbReference>
<dbReference type="InterPro" id="IPR011009">
    <property type="entry name" value="Kinase-like_dom_sf"/>
</dbReference>
<evidence type="ECO:0000313" key="13">
    <source>
        <dbReference type="EMBL" id="KAK1336307.1"/>
    </source>
</evidence>
<keyword evidence="2 11" id="KW-0723">Serine/threonine-protein kinase</keyword>
<dbReference type="PROSITE" id="PS00107">
    <property type="entry name" value="PROTEIN_KINASE_ATP"/>
    <property type="match status" value="1"/>
</dbReference>
<dbReference type="FunFam" id="3.30.200.20:FF:000003">
    <property type="entry name" value="Non-specific serine/threonine protein kinase"/>
    <property type="match status" value="1"/>
</dbReference>
<feature type="domain" description="Protein kinase" evidence="12">
    <location>
        <begin position="19"/>
        <end position="264"/>
    </location>
</feature>
<dbReference type="GO" id="GO:0004674">
    <property type="term" value="F:protein serine/threonine kinase activity"/>
    <property type="evidence" value="ECO:0007669"/>
    <property type="project" value="UniProtKB-KW"/>
</dbReference>
<feature type="binding site" evidence="10">
    <location>
        <position position="48"/>
    </location>
    <ligand>
        <name>ATP</name>
        <dbReference type="ChEBI" id="CHEBI:30616"/>
    </ligand>
</feature>
<keyword evidence="14" id="KW-1185">Reference proteome</keyword>
<evidence type="ECO:0000256" key="6">
    <source>
        <dbReference type="ARBA" id="ARBA00022840"/>
    </source>
</evidence>
<keyword evidence="5" id="KW-0418">Kinase</keyword>
<dbReference type="PROSITE" id="PS00108">
    <property type="entry name" value="PROTEIN_KINASE_ST"/>
    <property type="match status" value="1"/>
</dbReference>
<dbReference type="InterPro" id="IPR000719">
    <property type="entry name" value="Prot_kinase_dom"/>
</dbReference>
<dbReference type="GO" id="GO:0005524">
    <property type="term" value="F:ATP binding"/>
    <property type="evidence" value="ECO:0007669"/>
    <property type="project" value="UniProtKB-UniRule"/>
</dbReference>
<reference evidence="13" key="1">
    <citation type="submission" date="2023-06" db="EMBL/GenBank/DDBJ databases">
        <title>Reference genome for the Northern bat (Eptesicus nilssonii), a most northern bat species.</title>
        <authorList>
            <person name="Laine V.N."/>
            <person name="Pulliainen A.T."/>
            <person name="Lilley T.M."/>
        </authorList>
    </citation>
    <scope>NUCLEOTIDE SEQUENCE</scope>
    <source>
        <strain evidence="13">BLF_Eptnil</strain>
        <tissue evidence="13">Kidney</tissue>
    </source>
</reference>
<name>A0AA40HS77_CNENI</name>
<dbReference type="PANTHER" id="PTHR24346">
    <property type="entry name" value="MAP/MICROTUBULE AFFINITY-REGULATING KINASE"/>
    <property type="match status" value="1"/>
</dbReference>
<dbReference type="PROSITE" id="PS50011">
    <property type="entry name" value="PROTEIN_KINASE_DOM"/>
    <property type="match status" value="1"/>
</dbReference>
<evidence type="ECO:0000256" key="11">
    <source>
        <dbReference type="RuleBase" id="RU000304"/>
    </source>
</evidence>
<evidence type="ECO:0000256" key="4">
    <source>
        <dbReference type="ARBA" id="ARBA00022741"/>
    </source>
</evidence>
<protein>
    <recommendedName>
        <fullName evidence="1">non-specific serine/threonine protein kinase</fullName>
        <ecNumber evidence="1">2.7.11.1</ecNumber>
    </recommendedName>
</protein>
<evidence type="ECO:0000256" key="3">
    <source>
        <dbReference type="ARBA" id="ARBA00022679"/>
    </source>
</evidence>
<evidence type="ECO:0000256" key="5">
    <source>
        <dbReference type="ARBA" id="ARBA00022777"/>
    </source>
</evidence>
<dbReference type="SMART" id="SM00220">
    <property type="entry name" value="S_TKc"/>
    <property type="match status" value="1"/>
</dbReference>
<dbReference type="SUPFAM" id="SSF56112">
    <property type="entry name" value="Protein kinase-like (PK-like)"/>
    <property type="match status" value="1"/>
</dbReference>
<evidence type="ECO:0000256" key="10">
    <source>
        <dbReference type="PROSITE-ProRule" id="PRU10141"/>
    </source>
</evidence>
<comment type="catalytic activity">
    <reaction evidence="8">
        <text>L-threonyl-[protein] + ATP = O-phospho-L-threonyl-[protein] + ADP + H(+)</text>
        <dbReference type="Rhea" id="RHEA:46608"/>
        <dbReference type="Rhea" id="RHEA-COMP:11060"/>
        <dbReference type="Rhea" id="RHEA-COMP:11605"/>
        <dbReference type="ChEBI" id="CHEBI:15378"/>
        <dbReference type="ChEBI" id="CHEBI:30013"/>
        <dbReference type="ChEBI" id="CHEBI:30616"/>
        <dbReference type="ChEBI" id="CHEBI:61977"/>
        <dbReference type="ChEBI" id="CHEBI:456216"/>
        <dbReference type="EC" id="2.7.11.1"/>
    </reaction>
</comment>
<keyword evidence="3" id="KW-0808">Transferase</keyword>
<dbReference type="InterPro" id="IPR017441">
    <property type="entry name" value="Protein_kinase_ATP_BS"/>
</dbReference>
<evidence type="ECO:0000313" key="14">
    <source>
        <dbReference type="Proteomes" id="UP001177744"/>
    </source>
</evidence>